<evidence type="ECO:0000256" key="6">
    <source>
        <dbReference type="ARBA" id="ARBA00023242"/>
    </source>
</evidence>
<sequence>MCASRTPTSAVLRRRTRGQWDEYYRNYYNELKGIEQESGGIGGRDKQDKNVVDSESIIVDGDGGKSWKKQGFVLIGEKRVGEEKIAQAGSFGGRGVKTENAVQEFDGSRNIRGLARERVEEKEDNGEAQVGRALRGRKKLDLRARDDGDCELECLGEEVVSNCSSLKIGPESRSGSVSKVGNLDEVVSCTLQRTRSPRVGADNWGNNGQRGRGRPGIEPLDSNHMSDDVAASLENSVDSGNSTKMSDGSDDSVDSSEAESTSEEDDESSDEDYDADERSASDDSDVSYYGSDVEQEKDVEDDAYENEKKESDIKQEKGDVSEEGYNGDDDGSVRFKRTSNQQKQDDVIIIIDDKEKFSSVGKSTGISGKKENDIKQGRDDEIDETFNATHDWSGHNKTSAGRKKDGNPVIIIDDDEKSPSVRKSARTNRTRDNELAGLNRIFEPHANYGCIDEAGRNEVCKGSFAAGNARKEANHNLNENHIKKRKINEFEILVDCDKCNDKEGTSPSKCPPPGTISKSEKEGPVLGRFSSPVPILERGEYASMVDESISLGDKDSCHIERVVETGQLCSKKGMKLGKQKTHAARNLDLIKILVESINSLKEEQYPIEDYVRAPNTLPLRFRFEDEVQPSPEKSEWEKQMDSLFCDLELGLREAEIHRTNPSVIENDVVNPTEMDKSPAACCGRGEHQPILDEQIGLVCKYCYAVILDIKHVLPPFYTPPSWRRDRKDFDDLPSSIISQIKFQDSACGSPNSVNRAKGATVWDLIAGVEKEMYPHQREGFEFMWKNIAGDIRIEKLKQPLPDGGRGCIISHAPGTGKTRLTIMFLLTFLKLYPTCRPVIIAPRGMLLTWESEFIKWHVNIPFHNLNKEELSGEENAIAANIIGQVGGGGGMSRDYIRLLKLYSWLKGRSVLGVSYKLFEKLAGEKGKKGQNEQIRKVLRELPGLLVLDEGHTPRNNQSLIWKTLTKVATQRRIILSGTPFQNNLTELYNTLCLVNPKFDNHLGSEYNISRSETRGRKGNLDRKKWINLTSSIGKNSGDGLKKLKAMLDPFVHVHKGTILQENLLGLRDTLVFLHPTELQKTLLENASKSQHIFHRIRMVSLISVHPSLAAVEMRTFSAHKSKLEEIESDFEAGVKTKFVMNLIWLADALGERVLVFSQYIDPLVYIKNRITSHFSWSEGKEVLYMDGQLDVNQRQDSISSFNDDTSEAKVLLASERACSEGINLVGASRVVLLDTVWNPSIEKQAISRAYRLGQKKVVYVYRLFTSGTEVKIYAQQVQKQRMSQLIFSPRDGQACQSDKSPVVSGDKVLEAMLGDQKFGRSFERIIHQPKESDLIEIFGLVDQQ</sequence>
<feature type="region of interest" description="Disordered" evidence="7">
    <location>
        <begin position="359"/>
        <end position="429"/>
    </location>
</feature>
<evidence type="ECO:0000256" key="3">
    <source>
        <dbReference type="ARBA" id="ARBA00022801"/>
    </source>
</evidence>
<evidence type="ECO:0000256" key="2">
    <source>
        <dbReference type="ARBA" id="ARBA00022741"/>
    </source>
</evidence>
<comment type="caution">
    <text evidence="10">The sequence shown here is derived from an EMBL/GenBank/DDBJ whole genome shotgun (WGS) entry which is preliminary data.</text>
</comment>
<dbReference type="SMART" id="SM00487">
    <property type="entry name" value="DEXDc"/>
    <property type="match status" value="1"/>
</dbReference>
<dbReference type="PANTHER" id="PTHR45821:SF5">
    <property type="entry name" value="SNF2 DOMAIN-CONTAINING PROTEIN CLASSY 4"/>
    <property type="match status" value="1"/>
</dbReference>
<protein>
    <submittedName>
        <fullName evidence="10">SNF2 domain-containing protein CLASSY 3</fullName>
    </submittedName>
</protein>
<evidence type="ECO:0000313" key="10">
    <source>
        <dbReference type="EMBL" id="KAL0397392.1"/>
    </source>
</evidence>
<feature type="compositionally biased region" description="Acidic residues" evidence="7">
    <location>
        <begin position="248"/>
        <end position="275"/>
    </location>
</feature>
<dbReference type="GO" id="GO:0080188">
    <property type="term" value="P:gene silencing by siRNA-directed DNA methylation"/>
    <property type="evidence" value="ECO:0007669"/>
    <property type="project" value="InterPro"/>
</dbReference>
<feature type="compositionally biased region" description="Polar residues" evidence="7">
    <location>
        <begin position="233"/>
        <end position="245"/>
    </location>
</feature>
<dbReference type="PANTHER" id="PTHR45821">
    <property type="entry name" value="SNF2 DOMAIN-CONTAINING PROTEIN CLASSY 2-RELATED"/>
    <property type="match status" value="1"/>
</dbReference>
<dbReference type="GO" id="GO:0004386">
    <property type="term" value="F:helicase activity"/>
    <property type="evidence" value="ECO:0007669"/>
    <property type="project" value="UniProtKB-KW"/>
</dbReference>
<dbReference type="Pfam" id="PF00176">
    <property type="entry name" value="SNF2-rel_dom"/>
    <property type="match status" value="1"/>
</dbReference>
<dbReference type="GO" id="GO:0016787">
    <property type="term" value="F:hydrolase activity"/>
    <property type="evidence" value="ECO:0007669"/>
    <property type="project" value="UniProtKB-KW"/>
</dbReference>
<keyword evidence="6" id="KW-0539">Nucleus</keyword>
<gene>
    <name evidence="10" type="ORF">Scaly_0187600</name>
</gene>
<evidence type="ECO:0000256" key="7">
    <source>
        <dbReference type="SAM" id="MobiDB-lite"/>
    </source>
</evidence>
<keyword evidence="2" id="KW-0547">Nucleotide-binding</keyword>
<dbReference type="GO" id="GO:0005524">
    <property type="term" value="F:ATP binding"/>
    <property type="evidence" value="ECO:0007669"/>
    <property type="project" value="UniProtKB-KW"/>
</dbReference>
<dbReference type="SUPFAM" id="SSF52540">
    <property type="entry name" value="P-loop containing nucleoside triphosphate hydrolases"/>
    <property type="match status" value="2"/>
</dbReference>
<reference evidence="10" key="1">
    <citation type="submission" date="2020-06" db="EMBL/GenBank/DDBJ databases">
        <authorList>
            <person name="Li T."/>
            <person name="Hu X."/>
            <person name="Zhang T."/>
            <person name="Song X."/>
            <person name="Zhang H."/>
            <person name="Dai N."/>
            <person name="Sheng W."/>
            <person name="Hou X."/>
            <person name="Wei L."/>
        </authorList>
    </citation>
    <scope>NUCLEOTIDE SEQUENCE</scope>
    <source>
        <strain evidence="10">KEN8</strain>
        <tissue evidence="10">Leaf</tissue>
    </source>
</reference>
<dbReference type="InterPro" id="IPR038718">
    <property type="entry name" value="SNF2-like_sf"/>
</dbReference>
<feature type="compositionally biased region" description="Acidic residues" evidence="7">
    <location>
        <begin position="321"/>
        <end position="330"/>
    </location>
</feature>
<dbReference type="GO" id="GO:0005634">
    <property type="term" value="C:nucleus"/>
    <property type="evidence" value="ECO:0007669"/>
    <property type="project" value="UniProtKB-SubCell"/>
</dbReference>
<dbReference type="Gene3D" id="3.40.50.300">
    <property type="entry name" value="P-loop containing nucleotide triphosphate hydrolases"/>
    <property type="match status" value="1"/>
</dbReference>
<dbReference type="Pfam" id="PF00271">
    <property type="entry name" value="Helicase_C"/>
    <property type="match status" value="1"/>
</dbReference>
<proteinExistence type="predicted"/>
<dbReference type="InterPro" id="IPR044567">
    <property type="entry name" value="CLSY/DRD1"/>
</dbReference>
<comment type="subcellular location">
    <subcellularLocation>
        <location evidence="1">Nucleus</location>
    </subcellularLocation>
</comment>
<evidence type="ECO:0000256" key="1">
    <source>
        <dbReference type="ARBA" id="ARBA00004123"/>
    </source>
</evidence>
<feature type="compositionally biased region" description="Acidic residues" evidence="7">
    <location>
        <begin position="293"/>
        <end position="304"/>
    </location>
</feature>
<evidence type="ECO:0000259" key="9">
    <source>
        <dbReference type="PROSITE" id="PS51194"/>
    </source>
</evidence>
<feature type="domain" description="Helicase ATP-binding" evidence="8">
    <location>
        <begin position="798"/>
        <end position="997"/>
    </location>
</feature>
<dbReference type="InterPro" id="IPR014001">
    <property type="entry name" value="Helicase_ATP-bd"/>
</dbReference>
<feature type="region of interest" description="Disordered" evidence="7">
    <location>
        <begin position="503"/>
        <end position="524"/>
    </location>
</feature>
<dbReference type="InterPro" id="IPR001650">
    <property type="entry name" value="Helicase_C-like"/>
</dbReference>
<dbReference type="PROSITE" id="PS51192">
    <property type="entry name" value="HELICASE_ATP_BIND_1"/>
    <property type="match status" value="1"/>
</dbReference>
<feature type="compositionally biased region" description="Basic and acidic residues" evidence="7">
    <location>
        <begin position="368"/>
        <end position="379"/>
    </location>
</feature>
<dbReference type="Gene3D" id="3.40.50.10810">
    <property type="entry name" value="Tandem AAA-ATPase domain"/>
    <property type="match status" value="1"/>
</dbReference>
<dbReference type="PROSITE" id="PS51194">
    <property type="entry name" value="HELICASE_CTER"/>
    <property type="match status" value="1"/>
</dbReference>
<dbReference type="InterPro" id="IPR049730">
    <property type="entry name" value="SNF2/RAD54-like_C"/>
</dbReference>
<reference evidence="10" key="2">
    <citation type="journal article" date="2024" name="Plant">
        <title>Genomic evolution and insights into agronomic trait innovations of Sesamum species.</title>
        <authorList>
            <person name="Miao H."/>
            <person name="Wang L."/>
            <person name="Qu L."/>
            <person name="Liu H."/>
            <person name="Sun Y."/>
            <person name="Le M."/>
            <person name="Wang Q."/>
            <person name="Wei S."/>
            <person name="Zheng Y."/>
            <person name="Lin W."/>
            <person name="Duan Y."/>
            <person name="Cao H."/>
            <person name="Xiong S."/>
            <person name="Wang X."/>
            <person name="Wei L."/>
            <person name="Li C."/>
            <person name="Ma Q."/>
            <person name="Ju M."/>
            <person name="Zhao R."/>
            <person name="Li G."/>
            <person name="Mu C."/>
            <person name="Tian Q."/>
            <person name="Mei H."/>
            <person name="Zhang T."/>
            <person name="Gao T."/>
            <person name="Zhang H."/>
        </authorList>
    </citation>
    <scope>NUCLEOTIDE SEQUENCE</scope>
    <source>
        <strain evidence="10">KEN8</strain>
    </source>
</reference>
<organism evidence="10">
    <name type="scientific">Sesamum calycinum</name>
    <dbReference type="NCBI Taxonomy" id="2727403"/>
    <lineage>
        <taxon>Eukaryota</taxon>
        <taxon>Viridiplantae</taxon>
        <taxon>Streptophyta</taxon>
        <taxon>Embryophyta</taxon>
        <taxon>Tracheophyta</taxon>
        <taxon>Spermatophyta</taxon>
        <taxon>Magnoliopsida</taxon>
        <taxon>eudicotyledons</taxon>
        <taxon>Gunneridae</taxon>
        <taxon>Pentapetalae</taxon>
        <taxon>asterids</taxon>
        <taxon>lamiids</taxon>
        <taxon>Lamiales</taxon>
        <taxon>Pedaliaceae</taxon>
        <taxon>Sesamum</taxon>
    </lineage>
</organism>
<feature type="compositionally biased region" description="Basic and acidic residues" evidence="7">
    <location>
        <begin position="305"/>
        <end position="320"/>
    </location>
</feature>
<keyword evidence="3" id="KW-0378">Hydrolase</keyword>
<keyword evidence="4" id="KW-0347">Helicase</keyword>
<dbReference type="CDD" id="cd18793">
    <property type="entry name" value="SF2_C_SNF"/>
    <property type="match status" value="1"/>
</dbReference>
<dbReference type="InterPro" id="IPR027417">
    <property type="entry name" value="P-loop_NTPase"/>
</dbReference>
<feature type="compositionally biased region" description="Polar residues" evidence="7">
    <location>
        <begin position="386"/>
        <end position="399"/>
    </location>
</feature>
<dbReference type="InterPro" id="IPR000330">
    <property type="entry name" value="SNF2_N"/>
</dbReference>
<name>A0AAW2SYQ8_9LAMI</name>
<dbReference type="EMBL" id="JACGWM010000001">
    <property type="protein sequence ID" value="KAL0397392.1"/>
    <property type="molecule type" value="Genomic_DNA"/>
</dbReference>
<dbReference type="SMART" id="SM00490">
    <property type="entry name" value="HELICc"/>
    <property type="match status" value="1"/>
</dbReference>
<feature type="region of interest" description="Disordered" evidence="7">
    <location>
        <begin position="189"/>
        <end position="342"/>
    </location>
</feature>
<evidence type="ECO:0000259" key="8">
    <source>
        <dbReference type="PROSITE" id="PS51192"/>
    </source>
</evidence>
<keyword evidence="5" id="KW-0067">ATP-binding</keyword>
<accession>A0AAW2SYQ8</accession>
<evidence type="ECO:0000256" key="4">
    <source>
        <dbReference type="ARBA" id="ARBA00022806"/>
    </source>
</evidence>
<feature type="domain" description="Helicase C-terminal" evidence="9">
    <location>
        <begin position="1141"/>
        <end position="1303"/>
    </location>
</feature>
<evidence type="ECO:0000256" key="5">
    <source>
        <dbReference type="ARBA" id="ARBA00022840"/>
    </source>
</evidence>